<comment type="caution">
    <text evidence="2">The sequence shown here is derived from an EMBL/GenBank/DDBJ whole genome shotgun (WGS) entry which is preliminary data.</text>
</comment>
<proteinExistence type="predicted"/>
<dbReference type="Pfam" id="PF00179">
    <property type="entry name" value="UQ_con"/>
    <property type="match status" value="1"/>
</dbReference>
<dbReference type="InterPro" id="IPR050113">
    <property type="entry name" value="Ub_conjugating_enzyme"/>
</dbReference>
<dbReference type="SUPFAM" id="SSF54495">
    <property type="entry name" value="UBC-like"/>
    <property type="match status" value="1"/>
</dbReference>
<organism evidence="2 3">
    <name type="scientific">[Myrmecia] bisecta</name>
    <dbReference type="NCBI Taxonomy" id="41462"/>
    <lineage>
        <taxon>Eukaryota</taxon>
        <taxon>Viridiplantae</taxon>
        <taxon>Chlorophyta</taxon>
        <taxon>core chlorophytes</taxon>
        <taxon>Trebouxiophyceae</taxon>
        <taxon>Trebouxiales</taxon>
        <taxon>Trebouxiaceae</taxon>
        <taxon>Myrmecia</taxon>
    </lineage>
</organism>
<dbReference type="Proteomes" id="UP001489004">
    <property type="component" value="Unassembled WGS sequence"/>
</dbReference>
<name>A0AAW1R7F8_9CHLO</name>
<dbReference type="PROSITE" id="PS50127">
    <property type="entry name" value="UBC_2"/>
    <property type="match status" value="1"/>
</dbReference>
<dbReference type="InterPro" id="IPR000608">
    <property type="entry name" value="UBC"/>
</dbReference>
<accession>A0AAW1R7F8</accession>
<sequence>MPLTEIATRRLLRDLKEVLEHPLENVTARPLSSGDLQIWHGNVRGEDGAFVDVPVHFLLVFPDDYPSCAPSLYLPTVIPHPNVLRVVDPPSEASGMRWRLALWDCIPGQDGWRSVYTVHSILVQLQAFLLDEDLHFDTTTNKGTIQQAVERAMRLTLPDIGHTSAHPMPPFPTLEELQLAPGRHRKLIHRRAKMLPGPGGEQLAMLPLA</sequence>
<reference evidence="2 3" key="1">
    <citation type="journal article" date="2024" name="Nat. Commun.">
        <title>Phylogenomics reveals the evolutionary origins of lichenization in chlorophyte algae.</title>
        <authorList>
            <person name="Puginier C."/>
            <person name="Libourel C."/>
            <person name="Otte J."/>
            <person name="Skaloud P."/>
            <person name="Haon M."/>
            <person name="Grisel S."/>
            <person name="Petersen M."/>
            <person name="Berrin J.G."/>
            <person name="Delaux P.M."/>
            <person name="Dal Grande F."/>
            <person name="Keller J."/>
        </authorList>
    </citation>
    <scope>NUCLEOTIDE SEQUENCE [LARGE SCALE GENOMIC DNA]</scope>
    <source>
        <strain evidence="2 3">SAG 2043</strain>
    </source>
</reference>
<protein>
    <recommendedName>
        <fullName evidence="1">UBC core domain-containing protein</fullName>
    </recommendedName>
</protein>
<dbReference type="CDD" id="cd23955">
    <property type="entry name" value="UBCc_invertebrate"/>
    <property type="match status" value="1"/>
</dbReference>
<evidence type="ECO:0000259" key="1">
    <source>
        <dbReference type="PROSITE" id="PS50127"/>
    </source>
</evidence>
<evidence type="ECO:0000313" key="3">
    <source>
        <dbReference type="Proteomes" id="UP001489004"/>
    </source>
</evidence>
<dbReference type="EMBL" id="JALJOR010000001">
    <property type="protein sequence ID" value="KAK9829905.1"/>
    <property type="molecule type" value="Genomic_DNA"/>
</dbReference>
<dbReference type="InterPro" id="IPR016135">
    <property type="entry name" value="UBQ-conjugating_enzyme/RWD"/>
</dbReference>
<keyword evidence="3" id="KW-1185">Reference proteome</keyword>
<gene>
    <name evidence="2" type="ORF">WJX72_008590</name>
</gene>
<feature type="domain" description="UBC core" evidence="1">
    <location>
        <begin position="6"/>
        <end position="166"/>
    </location>
</feature>
<evidence type="ECO:0000313" key="2">
    <source>
        <dbReference type="EMBL" id="KAK9829905.1"/>
    </source>
</evidence>
<dbReference type="PANTHER" id="PTHR24067">
    <property type="entry name" value="UBIQUITIN-CONJUGATING ENZYME E2"/>
    <property type="match status" value="1"/>
</dbReference>
<dbReference type="SMART" id="SM00212">
    <property type="entry name" value="UBCc"/>
    <property type="match status" value="1"/>
</dbReference>
<dbReference type="Gene3D" id="3.10.110.10">
    <property type="entry name" value="Ubiquitin Conjugating Enzyme"/>
    <property type="match status" value="1"/>
</dbReference>
<dbReference type="AlphaFoldDB" id="A0AAW1R7F8"/>